<dbReference type="EMBL" id="LYXE01000110">
    <property type="protein sequence ID" value="PDV98161.1"/>
    <property type="molecule type" value="Genomic_DNA"/>
</dbReference>
<keyword evidence="1" id="KW-1133">Transmembrane helix</keyword>
<protein>
    <submittedName>
        <fullName evidence="2">Uncharacterized protein</fullName>
    </submittedName>
</protein>
<name>A0A2H3KW68_9CHLR</name>
<keyword evidence="1" id="KW-0812">Transmembrane</keyword>
<gene>
    <name evidence="2" type="ORF">A9Q02_03515</name>
</gene>
<keyword evidence="3" id="KW-1185">Reference proteome</keyword>
<feature type="transmembrane region" description="Helical" evidence="1">
    <location>
        <begin position="21"/>
        <end position="49"/>
    </location>
</feature>
<accession>A0A2H3KW68</accession>
<evidence type="ECO:0000313" key="2">
    <source>
        <dbReference type="EMBL" id="PDV98161.1"/>
    </source>
</evidence>
<evidence type="ECO:0000313" key="3">
    <source>
        <dbReference type="Proteomes" id="UP000220922"/>
    </source>
</evidence>
<sequence>MAYNQVQKWILEHDDSLIFNLLYLGLALILSMTLGLFWLIAVVGVHAVLEIARQYYLSSRWGFAIAETIWELKLDLALIVFAFVLAVYLDYIFGIAGLSAGGRAVAQTAGQASRAGSRVVLWQRLIRGFFLSLDDIALAIRAFAGRLRGKTTPVAPAQPEVTAGLVVATPATPEAMNATNTQPPEPLRTSWQQPYSRGDYASLGFGGVCLLMIIIAPSLLNETYADVWQIIVDELQPFAGLSS</sequence>
<feature type="transmembrane region" description="Helical" evidence="1">
    <location>
        <begin position="76"/>
        <end position="98"/>
    </location>
</feature>
<feature type="transmembrane region" description="Helical" evidence="1">
    <location>
        <begin position="200"/>
        <end position="220"/>
    </location>
</feature>
<evidence type="ECO:0000256" key="1">
    <source>
        <dbReference type="SAM" id="Phobius"/>
    </source>
</evidence>
<dbReference type="RefSeq" id="WP_097653884.1">
    <property type="nucleotide sequence ID" value="NZ_LYXE01000110.1"/>
</dbReference>
<proteinExistence type="predicted"/>
<keyword evidence="1" id="KW-0472">Membrane</keyword>
<organism evidence="2 3">
    <name type="scientific">Candidatus Chloroploca asiatica</name>
    <dbReference type="NCBI Taxonomy" id="1506545"/>
    <lineage>
        <taxon>Bacteria</taxon>
        <taxon>Bacillati</taxon>
        <taxon>Chloroflexota</taxon>
        <taxon>Chloroflexia</taxon>
        <taxon>Chloroflexales</taxon>
        <taxon>Chloroflexineae</taxon>
        <taxon>Oscillochloridaceae</taxon>
        <taxon>Candidatus Chloroploca</taxon>
    </lineage>
</organism>
<dbReference type="AlphaFoldDB" id="A0A2H3KW68"/>
<reference evidence="2 3" key="1">
    <citation type="submission" date="2016-05" db="EMBL/GenBank/DDBJ databases">
        <authorList>
            <person name="Lavstsen T."/>
            <person name="Jespersen J.S."/>
        </authorList>
    </citation>
    <scope>NUCLEOTIDE SEQUENCE [LARGE SCALE GENOMIC DNA]</scope>
    <source>
        <strain evidence="2 3">B7-9</strain>
    </source>
</reference>
<dbReference type="OrthoDB" id="9255561at2"/>
<comment type="caution">
    <text evidence="2">The sequence shown here is derived from an EMBL/GenBank/DDBJ whole genome shotgun (WGS) entry which is preliminary data.</text>
</comment>
<dbReference type="Proteomes" id="UP000220922">
    <property type="component" value="Unassembled WGS sequence"/>
</dbReference>